<dbReference type="SMART" id="SM00968">
    <property type="entry name" value="SMC_hinge"/>
    <property type="match status" value="1"/>
</dbReference>
<keyword evidence="3 6" id="KW-0067">ATP-binding</keyword>
<evidence type="ECO:0000313" key="8">
    <source>
        <dbReference type="EMBL" id="CAH0418156.1"/>
    </source>
</evidence>
<dbReference type="Gene3D" id="3.40.50.300">
    <property type="entry name" value="P-loop containing nucleotide triphosphate hydrolases"/>
    <property type="match status" value="2"/>
</dbReference>
<dbReference type="Pfam" id="PF02463">
    <property type="entry name" value="SMC_N"/>
    <property type="match status" value="2"/>
</dbReference>
<dbReference type="Pfam" id="PF06470">
    <property type="entry name" value="SMC_hinge"/>
    <property type="match status" value="1"/>
</dbReference>
<dbReference type="EMBL" id="CAKKNT010000005">
    <property type="protein sequence ID" value="CAH0418156.1"/>
    <property type="molecule type" value="Genomic_DNA"/>
</dbReference>
<feature type="coiled-coil region" evidence="6">
    <location>
        <begin position="673"/>
        <end position="924"/>
    </location>
</feature>
<keyword evidence="2 6" id="KW-0547">Nucleotide-binding</keyword>
<dbReference type="HAMAP" id="MF_01894">
    <property type="entry name" value="Smc_prok"/>
    <property type="match status" value="1"/>
</dbReference>
<comment type="caution">
    <text evidence="8">The sequence shown here is derived from an EMBL/GenBank/DDBJ whole genome shotgun (WGS) entry which is preliminary data.</text>
</comment>
<feature type="binding site" evidence="6">
    <location>
        <begin position="32"/>
        <end position="39"/>
    </location>
    <ligand>
        <name>ATP</name>
        <dbReference type="ChEBI" id="CHEBI:30616"/>
    </ligand>
</feature>
<evidence type="ECO:0000313" key="9">
    <source>
        <dbReference type="Proteomes" id="UP000789719"/>
    </source>
</evidence>
<name>A0ABM8ZB96_9LACO</name>
<dbReference type="InterPro" id="IPR036277">
    <property type="entry name" value="SMC_hinge_sf"/>
</dbReference>
<comment type="function">
    <text evidence="6">Required for chromosome condensation and partitioning.</text>
</comment>
<sequence>MKLKSLEISGFKSFADKTKIEFKPGMTGIVGPNGSGKSNIIEAIRWVMGEQSAKGLRGDKMQDVIFGGTSKRSPLNRAEVTIIFDNSDHYLKTDFTEIRISRRLYRSGESNYLINGQDVRLRDIVELFMDTGLGRESFSIISQGRVEAIFNSKAEDRRTIIEEVAGVYKYKQNKERAQKELKQTQENLDRVEDILEEVASRVEPLAQQAAIAQDYIEQKQRYDALEKSRLVIEIDEYLTTQTTSSIKAAQLETIIGQQQADIKQKADQLKKLKVTQQTLHAQREQLQARLVTLAQTTERLNGLQNITAEREQTRTSSINELTGSLEQVTQHLAQLTTELTTKQAALASQQAEIELVEIQLAELSNQTVASRIEQLQAEVAVAEQAHLADLKTQVTLQNEVQNAVNNLKQVTTNGTDLKTQLATSQTKLSLAQAEQQTLAEQLSAAQSKQQATQVAFDTLTNEYQVVHAQQKQNQQAWLDGLALVKQAQARLESLQAMDNEYAGYYQGVRNLMRQREQFPEIAGVVADLLNVPAELSKAIEVALGGALQQVVVANEQTAKAAVKFLTQQRLGRVTFLPLTVIKGRSLPVQQLQAIQGLDGFQGVASDLVTTAPSYQKVLTHLLGTTVIATDLERATAIAHAGQHRFKIVTLDGQMINPGGSITGGAQRNDNNGVLQQKTEIEQLTQAVATMKAELASAELKVQAFEQQINDVTEAGTAKRAELAICNENVQILTSKVKLAAENSNHVQQQVEQLQAQQKTVDDSVTSMTQSDAANKAKLATLEANLAQLQTQIRTAKAEINELAQSQTSLSEQIFAKREWLAGQRATATALANDIATLTQQEASAVKNRQQLEQRLALFSAGGDELEQARARAQKDLVVAQADYQQATTDLAVIKNELAQADAAIAALEEQLERVQGTQRLSQQELSTLNSQQARNSALLEQAQHQLTEEYDLTIEAAKAELVNMPIAEIKTQLKLIKRGIDELGDVNLNSIAEYQEVASRHEFLSQQQADLVAARDNLFATMTEMDGEVSQRFKTTFDAIASQFNDIFGRMFGGGKAELRLTDPENLLTTGIDIMAQPPGKKFQQMSLLSGGEKALTAITLLFSILAVRPVPFAILDETEAALDDANVTRFAQYLHTFENDTQFIVITHRKGTMVNADMLYGITMQESGISKLVAVNLADVNQ</sequence>
<dbReference type="PIRSF" id="PIRSF005719">
    <property type="entry name" value="SMC"/>
    <property type="match status" value="1"/>
</dbReference>
<comment type="domain">
    <text evidence="6">Contains large globular domains required for ATP hydrolysis at each terminus and a third globular domain forming a flexible hinge near the middle of the molecule. These domains are separated by coiled-coil structures.</text>
</comment>
<feature type="coiled-coil region" evidence="6">
    <location>
        <begin position="318"/>
        <end position="448"/>
    </location>
</feature>
<evidence type="ECO:0000256" key="3">
    <source>
        <dbReference type="ARBA" id="ARBA00022840"/>
    </source>
</evidence>
<protein>
    <recommendedName>
        <fullName evidence="6">Chromosome partition protein Smc</fullName>
    </recommendedName>
</protein>
<comment type="similarity">
    <text evidence="6">Belongs to the SMC family.</text>
</comment>
<dbReference type="InterPro" id="IPR003395">
    <property type="entry name" value="RecF/RecN/SMC_N"/>
</dbReference>
<dbReference type="SUPFAM" id="SSF52540">
    <property type="entry name" value="P-loop containing nucleoside triphosphate hydrolases"/>
    <property type="match status" value="1"/>
</dbReference>
<feature type="domain" description="SMC hinge" evidence="7">
    <location>
        <begin position="519"/>
        <end position="638"/>
    </location>
</feature>
<proteinExistence type="inferred from homology"/>
<dbReference type="InterPro" id="IPR024704">
    <property type="entry name" value="SMC"/>
</dbReference>
<gene>
    <name evidence="8" type="primary">smc_1</name>
    <name evidence="6" type="synonym">smc</name>
    <name evidence="8" type="ORF">WGH24286_00572</name>
</gene>
<dbReference type="SUPFAM" id="SSF75553">
    <property type="entry name" value="Smc hinge domain"/>
    <property type="match status" value="1"/>
</dbReference>
<evidence type="ECO:0000256" key="4">
    <source>
        <dbReference type="ARBA" id="ARBA00023054"/>
    </source>
</evidence>
<dbReference type="Proteomes" id="UP000789719">
    <property type="component" value="Unassembled WGS sequence"/>
</dbReference>
<accession>A0ABM8ZB96</accession>
<dbReference type="InterPro" id="IPR010935">
    <property type="entry name" value="SMC_hinge"/>
</dbReference>
<feature type="coiled-coil region" evidence="6">
    <location>
        <begin position="167"/>
        <end position="201"/>
    </location>
</feature>
<evidence type="ECO:0000256" key="2">
    <source>
        <dbReference type="ARBA" id="ARBA00022741"/>
    </source>
</evidence>
<comment type="subcellular location">
    <subcellularLocation>
        <location evidence="6">Cytoplasm</location>
    </subcellularLocation>
</comment>
<evidence type="ECO:0000259" key="7">
    <source>
        <dbReference type="SMART" id="SM00968"/>
    </source>
</evidence>
<evidence type="ECO:0000256" key="5">
    <source>
        <dbReference type="ARBA" id="ARBA00023125"/>
    </source>
</evidence>
<dbReference type="Gene3D" id="3.30.70.1620">
    <property type="match status" value="1"/>
</dbReference>
<dbReference type="CDD" id="cd03278">
    <property type="entry name" value="ABC_SMC_barmotin"/>
    <property type="match status" value="2"/>
</dbReference>
<organism evidence="8 9">
    <name type="scientific">Periweissella ghanensis</name>
    <dbReference type="NCBI Taxonomy" id="467997"/>
    <lineage>
        <taxon>Bacteria</taxon>
        <taxon>Bacillati</taxon>
        <taxon>Bacillota</taxon>
        <taxon>Bacilli</taxon>
        <taxon>Lactobacillales</taxon>
        <taxon>Lactobacillaceae</taxon>
        <taxon>Periweissella</taxon>
    </lineage>
</organism>
<dbReference type="Gene3D" id="1.20.1060.20">
    <property type="match status" value="1"/>
</dbReference>
<dbReference type="InterPro" id="IPR027417">
    <property type="entry name" value="P-loop_NTPase"/>
</dbReference>
<evidence type="ECO:0000256" key="1">
    <source>
        <dbReference type="ARBA" id="ARBA00022490"/>
    </source>
</evidence>
<evidence type="ECO:0000256" key="6">
    <source>
        <dbReference type="HAMAP-Rule" id="MF_01894"/>
    </source>
</evidence>
<dbReference type="PANTHER" id="PTHR43977">
    <property type="entry name" value="STRUCTURAL MAINTENANCE OF CHROMOSOMES PROTEIN 3"/>
    <property type="match status" value="1"/>
</dbReference>
<dbReference type="InterPro" id="IPR011890">
    <property type="entry name" value="SMC_prok"/>
</dbReference>
<keyword evidence="1 6" id="KW-0963">Cytoplasm</keyword>
<keyword evidence="5 6" id="KW-0238">DNA-binding</keyword>
<dbReference type="NCBIfam" id="TIGR02168">
    <property type="entry name" value="SMC_prok_B"/>
    <property type="match status" value="1"/>
</dbReference>
<reference evidence="8 9" key="1">
    <citation type="submission" date="2021-11" db="EMBL/GenBank/DDBJ databases">
        <authorList>
            <person name="Depoorter E."/>
        </authorList>
    </citation>
    <scope>NUCLEOTIDE SEQUENCE [LARGE SCALE GENOMIC DNA]</scope>
    <source>
        <strain evidence="8 9">LMG 24286</strain>
    </source>
</reference>
<keyword evidence="4 6" id="KW-0175">Coiled coil</keyword>
<keyword evidence="9" id="KW-1185">Reference proteome</keyword>
<dbReference type="RefSeq" id="WP_230098262.1">
    <property type="nucleotide sequence ID" value="NZ_CAKKNT010000005.1"/>
</dbReference>
<comment type="subunit">
    <text evidence="6">Homodimer.</text>
</comment>